<protein>
    <submittedName>
        <fullName evidence="1">Uncharacterized protein</fullName>
    </submittedName>
</protein>
<comment type="caution">
    <text evidence="1">The sequence shown here is derived from an EMBL/GenBank/DDBJ whole genome shotgun (WGS) entry which is preliminary data.</text>
</comment>
<organism evidence="1 2">
    <name type="scientific">Blattamonas nauphoetae</name>
    <dbReference type="NCBI Taxonomy" id="2049346"/>
    <lineage>
        <taxon>Eukaryota</taxon>
        <taxon>Metamonada</taxon>
        <taxon>Preaxostyla</taxon>
        <taxon>Oxymonadida</taxon>
        <taxon>Blattamonas</taxon>
    </lineage>
</organism>
<evidence type="ECO:0000313" key="2">
    <source>
        <dbReference type="Proteomes" id="UP001281761"/>
    </source>
</evidence>
<dbReference type="Proteomes" id="UP001281761">
    <property type="component" value="Unassembled WGS sequence"/>
</dbReference>
<reference evidence="1 2" key="1">
    <citation type="journal article" date="2022" name="bioRxiv">
        <title>Genomics of Preaxostyla Flagellates Illuminates Evolutionary Transitions and the Path Towards Mitochondrial Loss.</title>
        <authorList>
            <person name="Novak L.V.F."/>
            <person name="Treitli S.C."/>
            <person name="Pyrih J."/>
            <person name="Halakuc P."/>
            <person name="Pipaliya S.V."/>
            <person name="Vacek V."/>
            <person name="Brzon O."/>
            <person name="Soukal P."/>
            <person name="Eme L."/>
            <person name="Dacks J.B."/>
            <person name="Karnkowska A."/>
            <person name="Elias M."/>
            <person name="Hampl V."/>
        </authorList>
    </citation>
    <scope>NUCLEOTIDE SEQUENCE [LARGE SCALE GENOMIC DNA]</scope>
    <source>
        <strain evidence="1">NAU3</strain>
        <tissue evidence="1">Gut</tissue>
    </source>
</reference>
<name>A0ABQ9X4H6_9EUKA</name>
<proteinExistence type="predicted"/>
<accession>A0ABQ9X4H6</accession>
<sequence>MIRSGFLDTPINTRERNNLLNDCTTCGWRQLILDIIPTATFLTKERLADIFTRDVISVIISAKSKPSVPLFSIPSLISSLIVSATLFSNGPFYELSTRFVSVPRNHNKDNLSVYGPDRVRNQYWLVGLHGKGFRQLDKEYMWKTVKFEALDRMMKLLRVEFANLVSLANKERPIHAYIARRKEIQKSLASKSQPAKEDELFHQPPLTVFPENEMTMLVHGRWIAYDLLFEDNIPQYPTGVSSAKIDARLADLGIDYYPAPAALPSVAATEYGQWNERIHQSSLFVHSDRGISNRRVLDDHFDSINHISGPDSFWISPARADNEECDPQTVLDQWKELHCSERACSASLTSLTVQGITQKGESGNGAFARLLDASSISVSSSTFAGVTSVGDGGVFFSTSSGSISLSSCSFTSCSCGSCHQGKLVFVKAHSLGTLLDPDNWASTTASLASHANDSLLMGEDLAEAEGSTFRSISLLFYLIDFKAATITTGDGKDAKGCGQSGFHCSSIDEAWSHLKDSPRILVISTQSQLSRSLEVSETTVELKPKSTTGTIRIGKTGSFVVSVHSLSPTSLSLVPAVSSEARDSSLFSVVGGSLAVKSCSFVDFSLSSHALIHHTGSTLKMDDVAFESIVRSDGSGSVVVSEMVSGMKLDLNDVRLIDVSSSNGKFDGIFVQFGSKSSPRASPEFNLTNLHFSATSSASLSTSNTDETAPCFLWIEGANLGFKDQLPTMFWIVGLDAVGISSPHCGFFAVWCPTLRNAIARLASAESTTVQVQTSIVLSESVSFSLMKTLCGVNSNSTVTIESGCSFAVAESLPDVVVTISSLCFLLPQSITSDKLFAVTGGSLQVTSCSFSPKGEYPFSFQLICISAHQVTLESTNVSSASLSSVALISTSCSVSMSNCRFSSIVVLEGHGSVLRADASNTARVSVLNTVLSGCSSSGVGSAILLSKLNGGSFSSTDWDGMFNLSSTMGEVLVFDASLRASKSNSSSLLYEFHPHVAGNPI</sequence>
<keyword evidence="2" id="KW-1185">Reference proteome</keyword>
<gene>
    <name evidence="1" type="ORF">BLNAU_18540</name>
</gene>
<dbReference type="EMBL" id="JARBJD010000226">
    <property type="protein sequence ID" value="KAK2946498.1"/>
    <property type="molecule type" value="Genomic_DNA"/>
</dbReference>
<evidence type="ECO:0000313" key="1">
    <source>
        <dbReference type="EMBL" id="KAK2946498.1"/>
    </source>
</evidence>